<feature type="region of interest" description="Disordered" evidence="4">
    <location>
        <begin position="1"/>
        <end position="32"/>
    </location>
</feature>
<name>A0A165GU42_XYLHT</name>
<organism evidence="5 6">
    <name type="scientific">Xylona heveae (strain CBS 132557 / TC161)</name>
    <dbReference type="NCBI Taxonomy" id="1328760"/>
    <lineage>
        <taxon>Eukaryota</taxon>
        <taxon>Fungi</taxon>
        <taxon>Dikarya</taxon>
        <taxon>Ascomycota</taxon>
        <taxon>Pezizomycotina</taxon>
        <taxon>Xylonomycetes</taxon>
        <taxon>Xylonales</taxon>
        <taxon>Xylonaceae</taxon>
        <taxon>Xylona</taxon>
    </lineage>
</organism>
<evidence type="ECO:0000256" key="4">
    <source>
        <dbReference type="SAM" id="MobiDB-lite"/>
    </source>
</evidence>
<dbReference type="GO" id="GO:0071013">
    <property type="term" value="C:catalytic step 2 spliceosome"/>
    <property type="evidence" value="ECO:0007669"/>
    <property type="project" value="TreeGrafter"/>
</dbReference>
<feature type="compositionally biased region" description="Basic and acidic residues" evidence="4">
    <location>
        <begin position="228"/>
        <end position="242"/>
    </location>
</feature>
<evidence type="ECO:0008006" key="7">
    <source>
        <dbReference type="Google" id="ProtNLM"/>
    </source>
</evidence>
<evidence type="ECO:0000256" key="3">
    <source>
        <dbReference type="ARBA" id="ARBA00023242"/>
    </source>
</evidence>
<evidence type="ECO:0000313" key="6">
    <source>
        <dbReference type="Proteomes" id="UP000076632"/>
    </source>
</evidence>
<dbReference type="InParanoid" id="A0A165GU42"/>
<gene>
    <name evidence="5" type="ORF">L228DRAFT_267988</name>
</gene>
<dbReference type="OMA" id="AQNDYLD"/>
<dbReference type="InterPro" id="IPR019148">
    <property type="entry name" value="Nuclear_protein_DGCR14_ESS-2"/>
</dbReference>
<feature type="compositionally biased region" description="Polar residues" evidence="4">
    <location>
        <begin position="316"/>
        <end position="329"/>
    </location>
</feature>
<comment type="subcellular location">
    <subcellularLocation>
        <location evidence="1">Nucleus</location>
    </subcellularLocation>
</comment>
<feature type="compositionally biased region" description="Polar residues" evidence="4">
    <location>
        <begin position="399"/>
        <end position="423"/>
    </location>
</feature>
<dbReference type="EMBL" id="KV407458">
    <property type="protein sequence ID" value="KZF22600.1"/>
    <property type="molecule type" value="Genomic_DNA"/>
</dbReference>
<evidence type="ECO:0000313" key="5">
    <source>
        <dbReference type="EMBL" id="KZF22600.1"/>
    </source>
</evidence>
<dbReference type="OrthoDB" id="19679at2759"/>
<comment type="similarity">
    <text evidence="2">Belongs to the ESS2 family.</text>
</comment>
<dbReference type="RefSeq" id="XP_018188155.1">
    <property type="nucleotide sequence ID" value="XM_018335056.1"/>
</dbReference>
<dbReference type="Proteomes" id="UP000076632">
    <property type="component" value="Unassembled WGS sequence"/>
</dbReference>
<feature type="region of interest" description="Disordered" evidence="4">
    <location>
        <begin position="314"/>
        <end position="473"/>
    </location>
</feature>
<reference evidence="5 6" key="1">
    <citation type="journal article" date="2016" name="Fungal Biol.">
        <title>The genome of Xylona heveae provides a window into fungal endophytism.</title>
        <authorList>
            <person name="Gazis R."/>
            <person name="Kuo A."/>
            <person name="Riley R."/>
            <person name="LaButti K."/>
            <person name="Lipzen A."/>
            <person name="Lin J."/>
            <person name="Amirebrahimi M."/>
            <person name="Hesse C.N."/>
            <person name="Spatafora J.W."/>
            <person name="Henrissat B."/>
            <person name="Hainaut M."/>
            <person name="Grigoriev I.V."/>
            <person name="Hibbett D.S."/>
        </authorList>
    </citation>
    <scope>NUCLEOTIDE SEQUENCE [LARGE SCALE GENOMIC DNA]</scope>
    <source>
        <strain evidence="5 6">TC161</strain>
    </source>
</reference>
<dbReference type="PANTHER" id="PTHR12940">
    <property type="entry name" value="ES-2 PROTEIN - RELATED"/>
    <property type="match status" value="1"/>
</dbReference>
<feature type="region of interest" description="Disordered" evidence="4">
    <location>
        <begin position="213"/>
        <end position="249"/>
    </location>
</feature>
<feature type="compositionally biased region" description="Basic and acidic residues" evidence="4">
    <location>
        <begin position="452"/>
        <end position="461"/>
    </location>
</feature>
<sequence>MTSSSEPSKALITRRAEDAALMPPPPPRKRIKRPATVIDEDDYTDALSHIIARDFFPGLLETQSQQEYLDALESRDREWITEAGRKLTQVMTPGPDGRRARGRRGTSLATPRIAQGTETPRGWGGDTPVSIASDATSVTEIEKKPEVDTNMSLSSFQAKYTSEDNESFNKLLDKQNEKRAQKYAWLWHDNKIPAPRQIAHRQREQKLLEEWKARESEDGKSQLEITAPDDRPAKPDAWKSRPENQLMFKPDSIEDTHKTVQQAAEEASKAGPKAVIYDNTRLQLHPISADGPRLGSVPPSPSLSAVQDAICGRPRATSTEPGFSGTATPRVNGYAFVDPEPTPAPSNLSDSSWNDYSPLRLGGPIDTTPNPFKIKDKSRREDLHHRMVERVAKNKRKSTPQLGSSPNTPVPKFTSQTRVNPGNLTPAAQRLLSKVGTPSGSPKGLGGLFDGRTPKLKESGLRHRWTPTPKSNR</sequence>
<dbReference type="GeneID" id="28900193"/>
<keyword evidence="6" id="KW-1185">Reference proteome</keyword>
<keyword evidence="3" id="KW-0539">Nucleus</keyword>
<dbReference type="PANTHER" id="PTHR12940:SF0">
    <property type="entry name" value="SPLICING FACTOR ESS-2 HOMOLOG"/>
    <property type="match status" value="1"/>
</dbReference>
<evidence type="ECO:0000256" key="1">
    <source>
        <dbReference type="ARBA" id="ARBA00004123"/>
    </source>
</evidence>
<dbReference type="Pfam" id="PF09751">
    <property type="entry name" value="Es2"/>
    <property type="match status" value="1"/>
</dbReference>
<dbReference type="AlphaFoldDB" id="A0A165GU42"/>
<accession>A0A165GU42</accession>
<proteinExistence type="inferred from homology"/>
<feature type="compositionally biased region" description="Basic and acidic residues" evidence="4">
    <location>
        <begin position="373"/>
        <end position="392"/>
    </location>
</feature>
<feature type="compositionally biased region" description="Polar residues" evidence="4">
    <location>
        <begin position="345"/>
        <end position="355"/>
    </location>
</feature>
<protein>
    <recommendedName>
        <fullName evidence="7">Nuclear protein DGCR14</fullName>
    </recommendedName>
</protein>
<evidence type="ECO:0000256" key="2">
    <source>
        <dbReference type="ARBA" id="ARBA00009072"/>
    </source>
</evidence>
<dbReference type="STRING" id="1328760.A0A165GU42"/>